<evidence type="ECO:0000259" key="9">
    <source>
        <dbReference type="PROSITE" id="PS52019"/>
    </source>
</evidence>
<reference evidence="10 11" key="2">
    <citation type="journal article" date="2016" name="Genome Announc.">
        <title>Draft Genome Sequence of Erythromycin- and Oxytetracycline-Sensitive Nocardia seriolae Strain U-1 (NBRC 110359).</title>
        <authorList>
            <person name="Imajoh M."/>
            <person name="Sukeda M."/>
            <person name="Shimizu M."/>
            <person name="Yamane J."/>
            <person name="Ohnishi K."/>
            <person name="Oshima S."/>
        </authorList>
    </citation>
    <scope>NUCLEOTIDE SEQUENCE [LARGE SCALE GENOMIC DNA]</scope>
    <source>
        <strain evidence="10 11">U-1</strain>
    </source>
</reference>
<feature type="region of interest" description="N-terminal hotdog fold" evidence="5">
    <location>
        <begin position="1684"/>
        <end position="1811"/>
    </location>
</feature>
<dbReference type="InterPro" id="IPR014030">
    <property type="entry name" value="Ketoacyl_synth_N"/>
</dbReference>
<comment type="caution">
    <text evidence="10">The sequence shown here is derived from an EMBL/GenBank/DDBJ whole genome shotgun (WGS) entry which is preliminary data.</text>
</comment>
<gene>
    <name evidence="10" type="ORF">NSK11_contig00040-0010</name>
</gene>
<reference evidence="11" key="1">
    <citation type="submission" date="2015-07" db="EMBL/GenBank/DDBJ databases">
        <title>Nocardia seriolae U-1 whole genome shotgun sequence.</title>
        <authorList>
            <person name="Imajoh M."/>
            <person name="Fukumoto Y."/>
            <person name="Sukeda M."/>
            <person name="Yamane J."/>
            <person name="Yamasaki K."/>
            <person name="Shimizu M."/>
            <person name="Ohnishi K."/>
            <person name="Oshima S."/>
        </authorList>
    </citation>
    <scope>NUCLEOTIDE SEQUENCE [LARGE SCALE GENOMIC DNA]</scope>
    <source>
        <strain evidence="11">U-1</strain>
    </source>
</reference>
<dbReference type="SUPFAM" id="SSF51735">
    <property type="entry name" value="NAD(P)-binding Rossmann-fold domains"/>
    <property type="match status" value="2"/>
</dbReference>
<evidence type="ECO:0000256" key="3">
    <source>
        <dbReference type="ARBA" id="ARBA00023002"/>
    </source>
</evidence>
<dbReference type="GO" id="GO:0016491">
    <property type="term" value="F:oxidoreductase activity"/>
    <property type="evidence" value="ECO:0007669"/>
    <property type="project" value="UniProtKB-KW"/>
</dbReference>
<dbReference type="InterPro" id="IPR020841">
    <property type="entry name" value="PKS_Beta-ketoAc_synthase_dom"/>
</dbReference>
<feature type="region of interest" description="Disordered" evidence="7">
    <location>
        <begin position="1100"/>
        <end position="1126"/>
    </location>
</feature>
<dbReference type="EMBL" id="BBYQ01000040">
    <property type="protein sequence ID" value="GAP28656.1"/>
    <property type="molecule type" value="Genomic_DNA"/>
</dbReference>
<evidence type="ECO:0000256" key="5">
    <source>
        <dbReference type="PROSITE-ProRule" id="PRU01363"/>
    </source>
</evidence>
<dbReference type="GO" id="GO:0005886">
    <property type="term" value="C:plasma membrane"/>
    <property type="evidence" value="ECO:0007669"/>
    <property type="project" value="TreeGrafter"/>
</dbReference>
<dbReference type="Pfam" id="PF02801">
    <property type="entry name" value="Ketoacyl-synt_C"/>
    <property type="match status" value="1"/>
</dbReference>
<dbReference type="InterPro" id="IPR050091">
    <property type="entry name" value="PKS_NRPS_Biosynth_Enz"/>
</dbReference>
<protein>
    <submittedName>
        <fullName evidence="10">Short-chain dehydrogenase</fullName>
    </submittedName>
</protein>
<feature type="domain" description="Ketosynthase family 3 (KS3)" evidence="8">
    <location>
        <begin position="305"/>
        <end position="758"/>
    </location>
</feature>
<dbReference type="Gene3D" id="3.10.129.110">
    <property type="entry name" value="Polyketide synthase dehydratase"/>
    <property type="match status" value="1"/>
</dbReference>
<evidence type="ECO:0000256" key="7">
    <source>
        <dbReference type="SAM" id="MobiDB-lite"/>
    </source>
</evidence>
<evidence type="ECO:0000313" key="10">
    <source>
        <dbReference type="EMBL" id="GAP28656.1"/>
    </source>
</evidence>
<dbReference type="PANTHER" id="PTHR43775">
    <property type="entry name" value="FATTY ACID SYNTHASE"/>
    <property type="match status" value="1"/>
</dbReference>
<dbReference type="Proteomes" id="UP000037179">
    <property type="component" value="Unassembled WGS sequence"/>
</dbReference>
<dbReference type="InterPro" id="IPR042104">
    <property type="entry name" value="PKS_dehydratase_sf"/>
</dbReference>
<dbReference type="SMART" id="SM00822">
    <property type="entry name" value="PKS_KR"/>
    <property type="match status" value="1"/>
</dbReference>
<dbReference type="GO" id="GO:0071770">
    <property type="term" value="P:DIM/DIP cell wall layer assembly"/>
    <property type="evidence" value="ECO:0007669"/>
    <property type="project" value="TreeGrafter"/>
</dbReference>
<dbReference type="InterPro" id="IPR049552">
    <property type="entry name" value="PKS_DH_N"/>
</dbReference>
<dbReference type="PROSITE" id="PS52004">
    <property type="entry name" value="KS3_2"/>
    <property type="match status" value="1"/>
</dbReference>
<dbReference type="Gene3D" id="3.40.50.720">
    <property type="entry name" value="NAD(P)-binding Rossmann-like Domain"/>
    <property type="match status" value="2"/>
</dbReference>
<dbReference type="InterPro" id="IPR016039">
    <property type="entry name" value="Thiolase-like"/>
</dbReference>
<dbReference type="Pfam" id="PF21089">
    <property type="entry name" value="PKS_DH_N"/>
    <property type="match status" value="1"/>
</dbReference>
<dbReference type="Pfam" id="PF13561">
    <property type="entry name" value="adh_short_C2"/>
    <property type="match status" value="1"/>
</dbReference>
<organism evidence="10 11">
    <name type="scientific">Nocardia seriolae</name>
    <dbReference type="NCBI Taxonomy" id="37332"/>
    <lineage>
        <taxon>Bacteria</taxon>
        <taxon>Bacillati</taxon>
        <taxon>Actinomycetota</taxon>
        <taxon>Actinomycetes</taxon>
        <taxon>Mycobacteriales</taxon>
        <taxon>Nocardiaceae</taxon>
        <taxon>Nocardia</taxon>
    </lineage>
</organism>
<dbReference type="InterPro" id="IPR013968">
    <property type="entry name" value="PKS_KR"/>
</dbReference>
<dbReference type="FunFam" id="3.40.50.720:FF:000084">
    <property type="entry name" value="Short-chain dehydrogenase reductase"/>
    <property type="match status" value="1"/>
</dbReference>
<dbReference type="RefSeq" id="WP_052086331.1">
    <property type="nucleotide sequence ID" value="NZ_AP017900.1"/>
</dbReference>
<dbReference type="GO" id="GO:0004312">
    <property type="term" value="F:fatty acid synthase activity"/>
    <property type="evidence" value="ECO:0007669"/>
    <property type="project" value="TreeGrafter"/>
</dbReference>
<feature type="domain" description="PKS/mFAS DH" evidence="9">
    <location>
        <begin position="1684"/>
        <end position="1988"/>
    </location>
</feature>
<evidence type="ECO:0000313" key="11">
    <source>
        <dbReference type="Proteomes" id="UP000037179"/>
    </source>
</evidence>
<dbReference type="GeneID" id="93376751"/>
<dbReference type="InterPro" id="IPR014031">
    <property type="entry name" value="Ketoacyl_synth_C"/>
</dbReference>
<dbReference type="PROSITE" id="PS52019">
    <property type="entry name" value="PKS_MFAS_DH"/>
    <property type="match status" value="1"/>
</dbReference>
<proteinExistence type="inferred from homology"/>
<sequence>MTAQLDGKIALVTGGARNVGRAIAVRLAADGALVLINHFRSPAAARATKAEIEAAGGRAHIIRASVANAAQRERMFAEITSEFGALDILVNSAADGRLAAFDDVDEAMIDRAIDTNLKGALGCSRLALPLMRGRPGAAIVNVSTLGGGRFVMADYLACGPAKAAVEALTRYLAVEYAGFGIRVNTAAAGMLESPVVEQFPRAEAMRASTVAATPLHRLGTPEEFAAIVAFLASPDAAWVTGQVLLADGGLSTGAALLSPPLADTSPVEVAAQRSESGSPPVQVDAPSPEAVAPVSEALAADEYPEDAIAIVGMGITVSGANDPQEFWRALLDGDQRFETVPPDRWDNTAFHSPDRSAEDKSYSEYSAFITDFSPHPALAAELEAAGKSGAEVESTTLWLRNSVLQAMDSVTRRPSDRCGFLVGYTADGNQHAEEATVVAGVLQRAREVLRRSGTEDLERRMAVLESRLRARYPRSAIDPDRVFPHQVGAAAMAGVLPGDTELLMVDTACSSSLYAVDLGIKGLAEGRYDIAVCGGAFAVGPRGSVLFAKLNGLSERGAVRSFDETGDGVLFSDGAATVVLKTLRRARADGDRILGVVKAFGASSDGKGKAVYAPSAAGQELAVRRAQASPRMTGVIPDWVVAHATGTPAGDAAEFATLRATMTGSEPVRVTSNKSVIGHTGWAAGTSSIIQVLLGFEHELIPPQHRFDRAPAEFMIDASNLEIPKTAVRWPAGGQRPRVAAVSGFGFGGTNAHLVIEEPPRAVADAVPARLSTPSLGPTTPSGRIAVVAAASRLPGASGAREWSAAVAPETTFGDRYPLPTLAEVKLPPGLMRAIDRCQLMILDCARTIRTDLGDFWTAQQAETGVILGHFGSTRNALHYATRCYLDDITEALRTDAVREPWLADVLDEIAAEVRALVPPSTENTFPGMMPNVIPARVANYFGLNGLNMTVDTGFTATSSAIDVAAGYLRTGELRMALAGGINGNATAEQRALLGDLLPAGTRIAEGAFLLALTAEETAAAAGLPILGYLESVTPDLPADFECGAHDGGRPNFLGGEGAFAIDAALRTIAPDGTAVVICRGGAGAPDAAIRVTGPAGSRFLRGDGRGTGTSEVPDTARGDVGGAGSTEHRAVANADASRLTAAARTGGDAAAGILARTGSGTAGGTLVDPHVWGLAPEPGVAVRAPIEFLSGEPTLLLVEDPVVLEGISVPEGTVVLSVRPGPGVRYLPEITPERFGELLDHCQYGAQVRHLRLIADLSGDVCAERTDALRALHDLWFLAARRLSGVLAESGSSTVTLLLHALDDTTPAPYAGLFTGAIKVAALEWPGSATFALVTDDGCAAGSALVRAESMLERSMPVAYYAGGVRYRATLTALADDSAEDAPLDRNSVIVAVGGGRGITAELLVALARETAGRIHVLGSGDPSAVPGRYLELEDAAFAAARREYLRVRRAADPVATPRELSAEFDRMANARNTIRNLRRMREAGAAAVEYLVCDVTDPAAVARAVARVHAGADRIDLLINAAGLNRSARIADKDFGEFRRIRDIKLLGYTNLAAALADRPPRRWCNFGSLLGVTGQIGEVDYASANDFLGTAALSAAGAGRDEFTIGWTLWGDIGLGADELTKSYFEQSGQYSNMPTAEGARHFLRQLRSARRTPYVAHLGWAEYGAVDALLPGFLGPSPRPFYLDRRVARGEVDGRRWEVHERTFDLHRDAYLTGHTVRGVPTLPGAFVAELALEAARALVPGLRAFALEDLTFHHFLKVAANRPVPVRIRAEVLEERADLGQVRVGVEVTGDVIAPNGVVLVRDRRHFSATVLLAATLPAAPAWTPWHPAAVRLVADPYHREGAPVLLTGVFESTTGTALHPLGKRSTYVPRLSPGDPVFSRFRVPVLLLDGLLRTGVLSAGDERGVPIAAPLRIDRLDLYEHTNDTLVARDGPIELYAIVPGPDDAPGQSAPESLFAAVRPDGRIILALKGLHWITTGYLKGAE</sequence>
<dbReference type="PANTHER" id="PTHR43775:SF37">
    <property type="entry name" value="SI:DKEY-61P9.11"/>
    <property type="match status" value="1"/>
</dbReference>
<keyword evidence="4" id="KW-0511">Multifunctional enzyme</keyword>
<evidence type="ECO:0000259" key="8">
    <source>
        <dbReference type="PROSITE" id="PS52004"/>
    </source>
</evidence>
<dbReference type="GO" id="GO:0005737">
    <property type="term" value="C:cytoplasm"/>
    <property type="evidence" value="ECO:0007669"/>
    <property type="project" value="TreeGrafter"/>
</dbReference>
<dbReference type="InterPro" id="IPR036291">
    <property type="entry name" value="NAD(P)-bd_dom_sf"/>
</dbReference>
<keyword evidence="11" id="KW-1185">Reference proteome</keyword>
<keyword evidence="2" id="KW-0597">Phosphoprotein</keyword>
<feature type="active site" description="Proton donor; for dehydratase activity" evidence="5">
    <location>
        <position position="1895"/>
    </location>
</feature>
<evidence type="ECO:0000256" key="6">
    <source>
        <dbReference type="RuleBase" id="RU003694"/>
    </source>
</evidence>
<dbReference type="InterPro" id="IPR057326">
    <property type="entry name" value="KR_dom"/>
</dbReference>
<dbReference type="SMART" id="SM00825">
    <property type="entry name" value="PKS_KS"/>
    <property type="match status" value="1"/>
</dbReference>
<dbReference type="InterPro" id="IPR002347">
    <property type="entry name" value="SDR_fam"/>
</dbReference>
<dbReference type="PRINTS" id="PR00081">
    <property type="entry name" value="GDHRDH"/>
</dbReference>
<evidence type="ECO:0000256" key="2">
    <source>
        <dbReference type="ARBA" id="ARBA00022553"/>
    </source>
</evidence>
<dbReference type="CDD" id="cd00833">
    <property type="entry name" value="PKS"/>
    <property type="match status" value="1"/>
</dbReference>
<dbReference type="InterPro" id="IPR049900">
    <property type="entry name" value="PKS_mFAS_DH"/>
</dbReference>
<dbReference type="SUPFAM" id="SSF53901">
    <property type="entry name" value="Thiolase-like"/>
    <property type="match status" value="3"/>
</dbReference>
<keyword evidence="6" id="KW-0808">Transferase</keyword>
<evidence type="ECO:0000256" key="1">
    <source>
        <dbReference type="ARBA" id="ARBA00022450"/>
    </source>
</evidence>
<accession>A0A0B8N4C4</accession>
<feature type="active site" description="Proton acceptor; for dehydratase activity" evidence="5">
    <location>
        <position position="1719"/>
    </location>
</feature>
<dbReference type="Pfam" id="PF00109">
    <property type="entry name" value="ketoacyl-synt"/>
    <property type="match status" value="2"/>
</dbReference>
<comment type="similarity">
    <text evidence="6">Belongs to the thiolase-like superfamily. Beta-ketoacyl-ACP synthases family.</text>
</comment>
<dbReference type="Pfam" id="PF08659">
    <property type="entry name" value="KR"/>
    <property type="match status" value="1"/>
</dbReference>
<name>A0A0B8N4C4_9NOCA</name>
<keyword evidence="3" id="KW-0560">Oxidoreductase</keyword>
<feature type="region of interest" description="C-terminal hotdog fold" evidence="5">
    <location>
        <begin position="1829"/>
        <end position="1988"/>
    </location>
</feature>
<evidence type="ECO:0000256" key="4">
    <source>
        <dbReference type="ARBA" id="ARBA00023268"/>
    </source>
</evidence>
<dbReference type="GO" id="GO:0006633">
    <property type="term" value="P:fatty acid biosynthetic process"/>
    <property type="evidence" value="ECO:0007669"/>
    <property type="project" value="TreeGrafter"/>
</dbReference>
<dbReference type="Gene3D" id="3.40.47.10">
    <property type="match status" value="2"/>
</dbReference>
<keyword evidence="1" id="KW-0596">Phosphopantetheine</keyword>